<sequence length="80" mass="9175">MNQQLKTIQDKIVDYTRFAMVLLAVSVFMFIGVIVPSEGKQEIQTYTMMVSTIIFLAAALFFFQKVIGYKRQLAEMEDGQ</sequence>
<dbReference type="EMBL" id="JBHUEM010000009">
    <property type="protein sequence ID" value="MFD1736670.1"/>
    <property type="molecule type" value="Genomic_DNA"/>
</dbReference>
<gene>
    <name evidence="2" type="ORF">ACFSCX_08830</name>
</gene>
<feature type="transmembrane region" description="Helical" evidence="1">
    <location>
        <begin position="43"/>
        <end position="63"/>
    </location>
</feature>
<dbReference type="InterPro" id="IPR025418">
    <property type="entry name" value="YrhC-like"/>
</dbReference>
<keyword evidence="1" id="KW-1133">Transmembrane helix</keyword>
<reference evidence="3" key="1">
    <citation type="journal article" date="2019" name="Int. J. Syst. Evol. Microbiol.">
        <title>The Global Catalogue of Microorganisms (GCM) 10K type strain sequencing project: providing services to taxonomists for standard genome sequencing and annotation.</title>
        <authorList>
            <consortium name="The Broad Institute Genomics Platform"/>
            <consortium name="The Broad Institute Genome Sequencing Center for Infectious Disease"/>
            <person name="Wu L."/>
            <person name="Ma J."/>
        </authorList>
    </citation>
    <scope>NUCLEOTIDE SEQUENCE [LARGE SCALE GENOMIC DNA]</scope>
    <source>
        <strain evidence="3">CCUG 49339</strain>
    </source>
</reference>
<name>A0ABW4LND5_9BACI</name>
<feature type="transmembrane region" description="Helical" evidence="1">
    <location>
        <begin position="12"/>
        <end position="37"/>
    </location>
</feature>
<dbReference type="RefSeq" id="WP_377927833.1">
    <property type="nucleotide sequence ID" value="NZ_JBHUEM010000009.1"/>
</dbReference>
<proteinExistence type="predicted"/>
<protein>
    <submittedName>
        <fullName evidence="2">YrhC family protein</fullName>
    </submittedName>
</protein>
<keyword evidence="1" id="KW-0812">Transmembrane</keyword>
<organism evidence="2 3">
    <name type="scientific">Bacillus salitolerans</name>
    <dbReference type="NCBI Taxonomy" id="1437434"/>
    <lineage>
        <taxon>Bacteria</taxon>
        <taxon>Bacillati</taxon>
        <taxon>Bacillota</taxon>
        <taxon>Bacilli</taxon>
        <taxon>Bacillales</taxon>
        <taxon>Bacillaceae</taxon>
        <taxon>Bacillus</taxon>
    </lineage>
</organism>
<accession>A0ABW4LND5</accession>
<keyword evidence="1" id="KW-0472">Membrane</keyword>
<evidence type="ECO:0000256" key="1">
    <source>
        <dbReference type="SAM" id="Phobius"/>
    </source>
</evidence>
<dbReference type="Pfam" id="PF14143">
    <property type="entry name" value="YrhC"/>
    <property type="match status" value="1"/>
</dbReference>
<comment type="caution">
    <text evidence="2">The sequence shown here is derived from an EMBL/GenBank/DDBJ whole genome shotgun (WGS) entry which is preliminary data.</text>
</comment>
<evidence type="ECO:0000313" key="3">
    <source>
        <dbReference type="Proteomes" id="UP001597214"/>
    </source>
</evidence>
<dbReference type="Proteomes" id="UP001597214">
    <property type="component" value="Unassembled WGS sequence"/>
</dbReference>
<keyword evidence="3" id="KW-1185">Reference proteome</keyword>
<evidence type="ECO:0000313" key="2">
    <source>
        <dbReference type="EMBL" id="MFD1736670.1"/>
    </source>
</evidence>